<feature type="region of interest" description="Disordered" evidence="1">
    <location>
        <begin position="1"/>
        <end position="23"/>
    </location>
</feature>
<evidence type="ECO:0000313" key="2">
    <source>
        <dbReference type="EMBL" id="OPJ74434.1"/>
    </source>
</evidence>
<dbReference type="EMBL" id="LSYS01006700">
    <property type="protein sequence ID" value="OPJ74434.1"/>
    <property type="molecule type" value="Genomic_DNA"/>
</dbReference>
<dbReference type="AlphaFoldDB" id="A0A1V4JQP9"/>
<evidence type="ECO:0000256" key="1">
    <source>
        <dbReference type="SAM" id="MobiDB-lite"/>
    </source>
</evidence>
<protein>
    <submittedName>
        <fullName evidence="2">Uncharacterized protein</fullName>
    </submittedName>
</protein>
<dbReference type="Proteomes" id="UP000190648">
    <property type="component" value="Unassembled WGS sequence"/>
</dbReference>
<keyword evidence="3" id="KW-1185">Reference proteome</keyword>
<proteinExistence type="predicted"/>
<organism evidence="2 3">
    <name type="scientific">Patagioenas fasciata monilis</name>
    <dbReference type="NCBI Taxonomy" id="372326"/>
    <lineage>
        <taxon>Eukaryota</taxon>
        <taxon>Metazoa</taxon>
        <taxon>Chordata</taxon>
        <taxon>Craniata</taxon>
        <taxon>Vertebrata</taxon>
        <taxon>Euteleostomi</taxon>
        <taxon>Archelosauria</taxon>
        <taxon>Archosauria</taxon>
        <taxon>Dinosauria</taxon>
        <taxon>Saurischia</taxon>
        <taxon>Theropoda</taxon>
        <taxon>Coelurosauria</taxon>
        <taxon>Aves</taxon>
        <taxon>Neognathae</taxon>
        <taxon>Neoaves</taxon>
        <taxon>Columbimorphae</taxon>
        <taxon>Columbiformes</taxon>
        <taxon>Columbidae</taxon>
        <taxon>Patagioenas</taxon>
    </lineage>
</organism>
<reference evidence="2 3" key="1">
    <citation type="submission" date="2016-02" db="EMBL/GenBank/DDBJ databases">
        <title>Band-tailed pigeon sequencing and assembly.</title>
        <authorList>
            <person name="Soares A.E."/>
            <person name="Novak B.J."/>
            <person name="Rice E.S."/>
            <person name="O'Connell B."/>
            <person name="Chang D."/>
            <person name="Weber S."/>
            <person name="Shapiro B."/>
        </authorList>
    </citation>
    <scope>NUCLEOTIDE SEQUENCE [LARGE SCALE GENOMIC DNA]</scope>
    <source>
        <strain evidence="2">BTP2013</strain>
        <tissue evidence="2">Blood</tissue>
    </source>
</reference>
<name>A0A1V4JQP9_PATFA</name>
<comment type="caution">
    <text evidence="2">The sequence shown here is derived from an EMBL/GenBank/DDBJ whole genome shotgun (WGS) entry which is preliminary data.</text>
</comment>
<gene>
    <name evidence="2" type="ORF">AV530_001295</name>
</gene>
<sequence>MTPGPGDAGDSGTVMLQDQPTRDRDHLQIHYREITLLRGATIAGKPRQAAVLCRNRSKAESNPEHNATASSVECCLSDKNSENTVTVPPSSQYFSEKKRAETSLSHWKPRARDGNPAAAMDTWMRFGATHNPTPLGNTFPLGICISNITVVLAGI</sequence>
<accession>A0A1V4JQP9</accession>
<evidence type="ECO:0000313" key="3">
    <source>
        <dbReference type="Proteomes" id="UP000190648"/>
    </source>
</evidence>